<keyword evidence="3" id="KW-0808">Transferase</keyword>
<accession>A0A1Q8QWS3</accession>
<proteinExistence type="predicted"/>
<dbReference type="Gene3D" id="3.40.50.2000">
    <property type="entry name" value="Glycogen Phosphorylase B"/>
    <property type="match status" value="2"/>
</dbReference>
<feature type="domain" description="Glycosyl transferase family 1" evidence="1">
    <location>
        <begin position="205"/>
        <end position="368"/>
    </location>
</feature>
<protein>
    <submittedName>
        <fullName evidence="3">Glycosyltransferase</fullName>
    </submittedName>
</protein>
<keyword evidence="4" id="KW-1185">Reference proteome</keyword>
<dbReference type="Proteomes" id="UP000186102">
    <property type="component" value="Unassembled WGS sequence"/>
</dbReference>
<dbReference type="InterPro" id="IPR050194">
    <property type="entry name" value="Glycosyltransferase_grp1"/>
</dbReference>
<gene>
    <name evidence="3" type="ORF">DSOL_2279</name>
</gene>
<dbReference type="OrthoDB" id="9795068at2"/>
<dbReference type="SUPFAM" id="SSF53756">
    <property type="entry name" value="UDP-Glycosyltransferase/glycogen phosphorylase"/>
    <property type="match status" value="1"/>
</dbReference>
<evidence type="ECO:0000313" key="3">
    <source>
        <dbReference type="EMBL" id="OLN31783.1"/>
    </source>
</evidence>
<dbReference type="AlphaFoldDB" id="A0A1Q8QWS3"/>
<evidence type="ECO:0000313" key="4">
    <source>
        <dbReference type="Proteomes" id="UP000186102"/>
    </source>
</evidence>
<sequence length="397" mass="44381">MRVLILSHMYPNEVSPLGGIFVRQQAVALAKLGVEVTVVAPVPWVPGFMAGRGKWGGYPSVPLEEHPDGFPVFHPRVLEFPRSLFFEYYPQTYAHGIEKVFTEQIARGVDLIHAHVAHPDGAAALKFGLKYNIPVVVTIHGQDFAYTLNRSRTCAESVRATLKGASGVILVSEKLKKQYGLETWADQLAKYKVIYNGVDLNDVVQELEHKTSRRRLLTVGFLRPDKGHAVVIKALPELIREFPDLEYRIVGDGTERQALEALTIELGLREYVVFLGSLPHHDAMREMAKCEVFVLPSWKEAFGVVYLEAMAHGKPIIGTSGEGIAEILDQEDVGIAVPLKDVDAIAKGIQELFRHPDRAKEMGVRGKELVTHKFTWQYNAQKTLEVYQEVIMSGYTD</sequence>
<dbReference type="STRING" id="1888891.DSOL_2279"/>
<evidence type="ECO:0000259" key="2">
    <source>
        <dbReference type="Pfam" id="PF13439"/>
    </source>
</evidence>
<dbReference type="PANTHER" id="PTHR45947">
    <property type="entry name" value="SULFOQUINOVOSYL TRANSFERASE SQD2"/>
    <property type="match status" value="1"/>
</dbReference>
<dbReference type="EMBL" id="MLBF01000014">
    <property type="protein sequence ID" value="OLN31783.1"/>
    <property type="molecule type" value="Genomic_DNA"/>
</dbReference>
<organism evidence="3 4">
    <name type="scientific">Desulfosporosinus metallidurans</name>
    <dbReference type="NCBI Taxonomy" id="1888891"/>
    <lineage>
        <taxon>Bacteria</taxon>
        <taxon>Bacillati</taxon>
        <taxon>Bacillota</taxon>
        <taxon>Clostridia</taxon>
        <taxon>Eubacteriales</taxon>
        <taxon>Desulfitobacteriaceae</taxon>
        <taxon>Desulfosporosinus</taxon>
    </lineage>
</organism>
<comment type="caution">
    <text evidence="3">The sequence shown here is derived from an EMBL/GenBank/DDBJ whole genome shotgun (WGS) entry which is preliminary data.</text>
</comment>
<dbReference type="Pfam" id="PF00534">
    <property type="entry name" value="Glycos_transf_1"/>
    <property type="match status" value="1"/>
</dbReference>
<dbReference type="Pfam" id="PF13439">
    <property type="entry name" value="Glyco_transf_4"/>
    <property type="match status" value="1"/>
</dbReference>
<name>A0A1Q8QWS3_9FIRM</name>
<dbReference type="GO" id="GO:0016757">
    <property type="term" value="F:glycosyltransferase activity"/>
    <property type="evidence" value="ECO:0007669"/>
    <property type="project" value="InterPro"/>
</dbReference>
<dbReference type="InterPro" id="IPR001296">
    <property type="entry name" value="Glyco_trans_1"/>
</dbReference>
<evidence type="ECO:0000259" key="1">
    <source>
        <dbReference type="Pfam" id="PF00534"/>
    </source>
</evidence>
<reference evidence="3 4" key="1">
    <citation type="submission" date="2016-09" db="EMBL/GenBank/DDBJ databases">
        <title>Complete genome of Desulfosporosinus sp. OL.</title>
        <authorList>
            <person name="Mardanov A."/>
            <person name="Beletsky A."/>
            <person name="Panova A."/>
            <person name="Karnachuk O."/>
            <person name="Ravin N."/>
        </authorList>
    </citation>
    <scope>NUCLEOTIDE SEQUENCE [LARGE SCALE GENOMIC DNA]</scope>
    <source>
        <strain evidence="3 4">OL</strain>
    </source>
</reference>
<dbReference type="RefSeq" id="WP_075364906.1">
    <property type="nucleotide sequence ID" value="NZ_MLBF01000014.1"/>
</dbReference>
<dbReference type="InterPro" id="IPR028098">
    <property type="entry name" value="Glyco_trans_4-like_N"/>
</dbReference>
<feature type="domain" description="Glycosyltransferase subfamily 4-like N-terminal" evidence="2">
    <location>
        <begin position="20"/>
        <end position="201"/>
    </location>
</feature>
<dbReference type="PANTHER" id="PTHR45947:SF3">
    <property type="entry name" value="SULFOQUINOVOSYL TRANSFERASE SQD2"/>
    <property type="match status" value="1"/>
</dbReference>